<evidence type="ECO:0000313" key="1">
    <source>
        <dbReference type="EMBL" id="GAA1874684.1"/>
    </source>
</evidence>
<dbReference type="InterPro" id="IPR050563">
    <property type="entry name" value="4-hydroxybenzoyl-CoA_TE"/>
</dbReference>
<dbReference type="PANTHER" id="PTHR31793:SF24">
    <property type="entry name" value="LONG-CHAIN ACYL-COA THIOESTERASE FADM"/>
    <property type="match status" value="1"/>
</dbReference>
<dbReference type="SUPFAM" id="SSF54637">
    <property type="entry name" value="Thioesterase/thiol ester dehydrase-isomerase"/>
    <property type="match status" value="1"/>
</dbReference>
<dbReference type="Proteomes" id="UP001500449">
    <property type="component" value="Unassembled WGS sequence"/>
</dbReference>
<dbReference type="EMBL" id="BAAAQK010000027">
    <property type="protein sequence ID" value="GAA1874684.1"/>
    <property type="molecule type" value="Genomic_DNA"/>
</dbReference>
<evidence type="ECO:0000313" key="2">
    <source>
        <dbReference type="Proteomes" id="UP001500449"/>
    </source>
</evidence>
<sequence length="139" mass="15708">MPPFVAHVPMRWTDQDAYRHLNHAMAVTLLEEARVAMVFTAAAEADVRSFAGGLLVAGLSVEYRGQVRYRPEPLRVAMEVRGVRAASFMIDYAMHSGPDESDTIAVAAQTRMAVFDLESQRPRRLTVDERTWLQRWTTS</sequence>
<proteinExistence type="predicted"/>
<dbReference type="InterPro" id="IPR029069">
    <property type="entry name" value="HotDog_dom_sf"/>
</dbReference>
<dbReference type="CDD" id="cd00586">
    <property type="entry name" value="4HBT"/>
    <property type="match status" value="1"/>
</dbReference>
<protein>
    <submittedName>
        <fullName evidence="1">Thioesterase family protein</fullName>
    </submittedName>
</protein>
<gene>
    <name evidence="1" type="ORF">GCM10009836_64780</name>
</gene>
<dbReference type="PANTHER" id="PTHR31793">
    <property type="entry name" value="4-HYDROXYBENZOYL-COA THIOESTERASE FAMILY MEMBER"/>
    <property type="match status" value="1"/>
</dbReference>
<organism evidence="1 2">
    <name type="scientific">Pseudonocardia ailaonensis</name>
    <dbReference type="NCBI Taxonomy" id="367279"/>
    <lineage>
        <taxon>Bacteria</taxon>
        <taxon>Bacillati</taxon>
        <taxon>Actinomycetota</taxon>
        <taxon>Actinomycetes</taxon>
        <taxon>Pseudonocardiales</taxon>
        <taxon>Pseudonocardiaceae</taxon>
        <taxon>Pseudonocardia</taxon>
    </lineage>
</organism>
<dbReference type="RefSeq" id="WP_344425977.1">
    <property type="nucleotide sequence ID" value="NZ_BAAAQK010000027.1"/>
</dbReference>
<accession>A0ABN2NPS4</accession>
<keyword evidence="2" id="KW-1185">Reference proteome</keyword>
<dbReference type="Pfam" id="PF13279">
    <property type="entry name" value="4HBT_2"/>
    <property type="match status" value="1"/>
</dbReference>
<comment type="caution">
    <text evidence="1">The sequence shown here is derived from an EMBL/GenBank/DDBJ whole genome shotgun (WGS) entry which is preliminary data.</text>
</comment>
<dbReference type="Gene3D" id="3.10.129.10">
    <property type="entry name" value="Hotdog Thioesterase"/>
    <property type="match status" value="1"/>
</dbReference>
<reference evidence="1 2" key="1">
    <citation type="journal article" date="2019" name="Int. J. Syst. Evol. Microbiol.">
        <title>The Global Catalogue of Microorganisms (GCM) 10K type strain sequencing project: providing services to taxonomists for standard genome sequencing and annotation.</title>
        <authorList>
            <consortium name="The Broad Institute Genomics Platform"/>
            <consortium name="The Broad Institute Genome Sequencing Center for Infectious Disease"/>
            <person name="Wu L."/>
            <person name="Ma J."/>
        </authorList>
    </citation>
    <scope>NUCLEOTIDE SEQUENCE [LARGE SCALE GENOMIC DNA]</scope>
    <source>
        <strain evidence="1 2">JCM 16009</strain>
    </source>
</reference>
<name>A0ABN2NPS4_9PSEU</name>